<accession>L8WNX3</accession>
<evidence type="ECO:0000256" key="1">
    <source>
        <dbReference type="ARBA" id="ARBA00004123"/>
    </source>
</evidence>
<dbReference type="Pfam" id="PF15612">
    <property type="entry name" value="WHIM1"/>
    <property type="match status" value="1"/>
</dbReference>
<dbReference type="InterPro" id="IPR032675">
    <property type="entry name" value="LRR_dom_sf"/>
</dbReference>
<feature type="region of interest" description="Disordered" evidence="3">
    <location>
        <begin position="588"/>
        <end position="644"/>
    </location>
</feature>
<proteinExistence type="predicted"/>
<feature type="compositionally biased region" description="Polar residues" evidence="3">
    <location>
        <begin position="616"/>
        <end position="632"/>
    </location>
</feature>
<evidence type="ECO:0000259" key="5">
    <source>
        <dbReference type="Pfam" id="PF15612"/>
    </source>
</evidence>
<evidence type="ECO:0000313" key="6">
    <source>
        <dbReference type="EMBL" id="ELU39841.1"/>
    </source>
</evidence>
<dbReference type="OrthoDB" id="2794631at2759"/>
<gene>
    <name evidence="6" type="ORF">AG1IA_06122</name>
</gene>
<comment type="caution">
    <text evidence="6">The sequence shown here is derived from an EMBL/GenBank/DDBJ whole genome shotgun (WGS) entry which is preliminary data.</text>
</comment>
<dbReference type="HOGENOM" id="CLU_313340_0_0_1"/>
<organism evidence="6 7">
    <name type="scientific">Thanatephorus cucumeris (strain AG1-IA)</name>
    <name type="common">Rice sheath blight fungus</name>
    <name type="synonym">Rhizoctonia solani</name>
    <dbReference type="NCBI Taxonomy" id="983506"/>
    <lineage>
        <taxon>Eukaryota</taxon>
        <taxon>Fungi</taxon>
        <taxon>Dikarya</taxon>
        <taxon>Basidiomycota</taxon>
        <taxon>Agaricomycotina</taxon>
        <taxon>Agaricomycetes</taxon>
        <taxon>Cantharellales</taxon>
        <taxon>Ceratobasidiaceae</taxon>
        <taxon>Rhizoctonia</taxon>
        <taxon>Rhizoctonia solani AG-1</taxon>
    </lineage>
</organism>
<protein>
    <submittedName>
        <fullName evidence="6">F-box-like domain-containing protein</fullName>
    </submittedName>
</protein>
<dbReference type="EMBL" id="AFRT01001600">
    <property type="protein sequence ID" value="ELU39841.1"/>
    <property type="molecule type" value="Genomic_DNA"/>
</dbReference>
<evidence type="ECO:0000256" key="3">
    <source>
        <dbReference type="SAM" id="MobiDB-lite"/>
    </source>
</evidence>
<feature type="domain" description="F-box" evidence="4">
    <location>
        <begin position="7"/>
        <end position="43"/>
    </location>
</feature>
<dbReference type="InterPro" id="IPR001810">
    <property type="entry name" value="F-box_dom"/>
</dbReference>
<feature type="domain" description="WHIM1" evidence="5">
    <location>
        <begin position="785"/>
        <end position="819"/>
    </location>
</feature>
<name>L8WNX3_THACA</name>
<reference evidence="6 7" key="1">
    <citation type="journal article" date="2013" name="Nat. Commun.">
        <title>The evolution and pathogenic mechanisms of the rice sheath blight pathogen.</title>
        <authorList>
            <person name="Zheng A."/>
            <person name="Lin R."/>
            <person name="Xu L."/>
            <person name="Qin P."/>
            <person name="Tang C."/>
            <person name="Ai P."/>
            <person name="Zhang D."/>
            <person name="Liu Y."/>
            <person name="Sun Z."/>
            <person name="Feng H."/>
            <person name="Wang Y."/>
            <person name="Chen Y."/>
            <person name="Liang X."/>
            <person name="Fu R."/>
            <person name="Li Q."/>
            <person name="Zhang J."/>
            <person name="Yu X."/>
            <person name="Xie Z."/>
            <person name="Ding L."/>
            <person name="Guan P."/>
            <person name="Tang J."/>
            <person name="Liang Y."/>
            <person name="Wang S."/>
            <person name="Deng Q."/>
            <person name="Li S."/>
            <person name="Zhu J."/>
            <person name="Wang L."/>
            <person name="Liu H."/>
            <person name="Li P."/>
        </authorList>
    </citation>
    <scope>NUCLEOTIDE SEQUENCE [LARGE SCALE GENOMIC DNA]</scope>
    <source>
        <strain evidence="7">AG-1 IA</strain>
    </source>
</reference>
<dbReference type="Proteomes" id="UP000011668">
    <property type="component" value="Unassembled WGS sequence"/>
</dbReference>
<dbReference type="AlphaFoldDB" id="L8WNX3"/>
<dbReference type="InterPro" id="IPR028942">
    <property type="entry name" value="WHIM1_dom"/>
</dbReference>
<dbReference type="PANTHER" id="PTHR42107">
    <property type="entry name" value="YALI0D24453P"/>
    <property type="match status" value="1"/>
</dbReference>
<evidence type="ECO:0000256" key="2">
    <source>
        <dbReference type="ARBA" id="ARBA00023242"/>
    </source>
</evidence>
<dbReference type="STRING" id="983506.L8WNX3"/>
<dbReference type="PANTHER" id="PTHR42107:SF1">
    <property type="entry name" value="WHIM1 DOMAIN-CONTAINING PROTEIN"/>
    <property type="match status" value="1"/>
</dbReference>
<dbReference type="Pfam" id="PF12937">
    <property type="entry name" value="F-box-like"/>
    <property type="match status" value="1"/>
</dbReference>
<dbReference type="SUPFAM" id="SSF81383">
    <property type="entry name" value="F-box domain"/>
    <property type="match status" value="1"/>
</dbReference>
<dbReference type="InterPro" id="IPR036047">
    <property type="entry name" value="F-box-like_dom_sf"/>
</dbReference>
<dbReference type="SUPFAM" id="SSF52047">
    <property type="entry name" value="RNI-like"/>
    <property type="match status" value="1"/>
</dbReference>
<dbReference type="Gene3D" id="1.20.1280.50">
    <property type="match status" value="1"/>
</dbReference>
<keyword evidence="7" id="KW-1185">Reference proteome</keyword>
<sequence>MSVLDIPELLLATLGYLDQSSLGKCAQVCRAWREPATELLWAQVQDLECLVNKSFTKNALSCFSNPAWNRLIHKPYPELASPPNSPRGDDQPEGTEPTLAQAWCELRSFDVDWIEETKLFRMRTQRITHICLTRSSLHALLVLYALQEICPMACRGIFPRLFALTIGNDHYAPLTSQSITRLTSLRHITYEASSANLYSTYFSSWRVACQDAIGLTSFSIRFTGESDNKEYFGGFLEPYWAYSKNLSPSLSRFPFVLSRPWKHIELPGRLVGKYLFSALASISTLETLTIHGSLKSSGEDIKYKGALFKSLRELRLLDVSTIGEEYFTGLVLHNVRDLELRYLPEREKVTSATILPTVNLAAMAQACPNLLTLIVTANDIAEEGKFGPLLALNSLEKLVVRVPRDSSLRLSDDFLDRAARSWPSLRELDMDQAHSSKTLVTLQGLAPFSQYCPRLCSLQLGIRQDHTHTVFNADLYSRRDISSPGVRCSLTYLNIGCPCIYKAEAVSDFFSALFPNLRQIECPKPSGSVPYSQGDYFVWSQVVRTVQELDRDLEYLARTLRARDLAERHESINGEFIVSSIDDSDEDYWAYSGSEDDRPAPPDISNSNHEHDVTAGASSDPATTMDPDTSLNAPEPIANGEPQQKEEVAKEIMLLEPNADHPSSRWETAYVYAFIVKFTSLRGKDGLESPTDLEEALLFPGPSPVLEQVLARFVLNLRPGSRNTGYVHLTWRVGSTQNLRSHDISPNLIARTTQSLLDEFLRTSERSCWWDDSLHRNLDPFAGHEGDVFTLPWETKLQILRQLVDYQLQHSALVRDIIDTVWGARPAKHRKGAKKEAPPPAAAGYTKKQLLVEPMGQDRSRRRFWTLDDSTRVYVSGNPWKSHCVFYATSSTRDEYMNTVEYLKSTLPKPPTGERFLYGGKIMLDAIILLPSAIR</sequence>
<evidence type="ECO:0000259" key="4">
    <source>
        <dbReference type="Pfam" id="PF12937"/>
    </source>
</evidence>
<dbReference type="Gene3D" id="3.80.10.10">
    <property type="entry name" value="Ribonuclease Inhibitor"/>
    <property type="match status" value="1"/>
</dbReference>
<keyword evidence="2" id="KW-0539">Nucleus</keyword>
<evidence type="ECO:0000313" key="7">
    <source>
        <dbReference type="Proteomes" id="UP000011668"/>
    </source>
</evidence>
<comment type="subcellular location">
    <subcellularLocation>
        <location evidence="1">Nucleus</location>
    </subcellularLocation>
</comment>
<dbReference type="GO" id="GO:0005634">
    <property type="term" value="C:nucleus"/>
    <property type="evidence" value="ECO:0007669"/>
    <property type="project" value="UniProtKB-SubCell"/>
</dbReference>